<keyword evidence="4" id="KW-0804">Transcription</keyword>
<evidence type="ECO:0000256" key="4">
    <source>
        <dbReference type="ARBA" id="ARBA00023163"/>
    </source>
</evidence>
<dbReference type="SMART" id="SM00066">
    <property type="entry name" value="GAL4"/>
    <property type="match status" value="1"/>
</dbReference>
<dbReference type="EMBL" id="JARJCW010000082">
    <property type="protein sequence ID" value="KAJ7196645.1"/>
    <property type="molecule type" value="Genomic_DNA"/>
</dbReference>
<keyword evidence="5" id="KW-0539">Nucleus</keyword>
<keyword evidence="3" id="KW-0805">Transcription regulation</keyword>
<dbReference type="Pfam" id="PF04082">
    <property type="entry name" value="Fungal_trans"/>
    <property type="match status" value="1"/>
</dbReference>
<feature type="domain" description="Zn(2)-C6 fungal-type" evidence="6">
    <location>
        <begin position="24"/>
        <end position="57"/>
    </location>
</feature>
<evidence type="ECO:0000313" key="7">
    <source>
        <dbReference type="EMBL" id="KAJ7196645.1"/>
    </source>
</evidence>
<sequence length="608" mass="65770">MPKTSAISSTALPATRKNLARGRACMFCRRRKIKCDGRKPVCSQCLRCPLTVDECVYPLEGRSYSQKLEETVRKLQSRVVELEAGAHRSLVLHDPYDNGDIPFAVPPFVEHWTSPSSVSTAATTSLVDTPTVASGSSSLVLEEPPPEIAEALVDAFLTNFAQVGFFLDPAAFRHSALLSYPFGHWGRPSPALLSAVYMWGARLASAPRHSVYNEDAFFLCAVHNIHQDLGGQHPHRLMHTLQAEILLSFYALTLGRAVEGAYHSSAAVSLVLSAGLNKLGSSRRPREPALAPYLDLDPPLPPPRDAREAGERVHAFWTTVVLSNYWAAARGSAAASSAILYPNAPIDTPWPRALEEYRDLAASPGSCFSPYATPDATPVSEYAYQDVFDAMPFESGGMAFLSGRDTEGLSPLALLAKASILLEGAIALSTRHCDAQAFESLDALLDEFTRSLPRGTGTEHGGRGVGGDMPLRSLVVTRCLAHTAVIRLHAHRIHTSRASPGKCLAAARAVAEAYPVPASPQRRHIDPIMGILWTTACEVFIAELASLQSLAVAGPGYCYLAQEYRDIAACLETILCTMRAFSRISPLIEHLSARLQHEYAAVTAGRPP</sequence>
<dbReference type="CDD" id="cd00067">
    <property type="entry name" value="GAL4"/>
    <property type="match status" value="1"/>
</dbReference>
<comment type="subcellular location">
    <subcellularLocation>
        <location evidence="1">Nucleus</location>
    </subcellularLocation>
</comment>
<dbReference type="GO" id="GO:0005634">
    <property type="term" value="C:nucleus"/>
    <property type="evidence" value="ECO:0007669"/>
    <property type="project" value="UniProtKB-SubCell"/>
</dbReference>
<proteinExistence type="predicted"/>
<dbReference type="InterPro" id="IPR007219">
    <property type="entry name" value="XnlR_reg_dom"/>
</dbReference>
<dbReference type="CDD" id="cd12148">
    <property type="entry name" value="fungal_TF_MHR"/>
    <property type="match status" value="1"/>
</dbReference>
<dbReference type="PROSITE" id="PS00463">
    <property type="entry name" value="ZN2_CY6_FUNGAL_1"/>
    <property type="match status" value="1"/>
</dbReference>
<evidence type="ECO:0000256" key="1">
    <source>
        <dbReference type="ARBA" id="ARBA00004123"/>
    </source>
</evidence>
<protein>
    <recommendedName>
        <fullName evidence="6">Zn(2)-C6 fungal-type domain-containing protein</fullName>
    </recommendedName>
</protein>
<gene>
    <name evidence="7" type="ORF">GGX14DRAFT_574713</name>
</gene>
<name>A0AAD6UWD5_9AGAR</name>
<accession>A0AAD6UWD5</accession>
<evidence type="ECO:0000259" key="6">
    <source>
        <dbReference type="PROSITE" id="PS50048"/>
    </source>
</evidence>
<organism evidence="7 8">
    <name type="scientific">Mycena pura</name>
    <dbReference type="NCBI Taxonomy" id="153505"/>
    <lineage>
        <taxon>Eukaryota</taxon>
        <taxon>Fungi</taxon>
        <taxon>Dikarya</taxon>
        <taxon>Basidiomycota</taxon>
        <taxon>Agaricomycotina</taxon>
        <taxon>Agaricomycetes</taxon>
        <taxon>Agaricomycetidae</taxon>
        <taxon>Agaricales</taxon>
        <taxon>Marasmiineae</taxon>
        <taxon>Mycenaceae</taxon>
        <taxon>Mycena</taxon>
    </lineage>
</organism>
<evidence type="ECO:0000313" key="8">
    <source>
        <dbReference type="Proteomes" id="UP001219525"/>
    </source>
</evidence>
<keyword evidence="8" id="KW-1185">Reference proteome</keyword>
<reference evidence="7" key="1">
    <citation type="submission" date="2023-03" db="EMBL/GenBank/DDBJ databases">
        <title>Massive genome expansion in bonnet fungi (Mycena s.s.) driven by repeated elements and novel gene families across ecological guilds.</title>
        <authorList>
            <consortium name="Lawrence Berkeley National Laboratory"/>
            <person name="Harder C.B."/>
            <person name="Miyauchi S."/>
            <person name="Viragh M."/>
            <person name="Kuo A."/>
            <person name="Thoen E."/>
            <person name="Andreopoulos B."/>
            <person name="Lu D."/>
            <person name="Skrede I."/>
            <person name="Drula E."/>
            <person name="Henrissat B."/>
            <person name="Morin E."/>
            <person name="Kohler A."/>
            <person name="Barry K."/>
            <person name="LaButti K."/>
            <person name="Morin E."/>
            <person name="Salamov A."/>
            <person name="Lipzen A."/>
            <person name="Mereny Z."/>
            <person name="Hegedus B."/>
            <person name="Baldrian P."/>
            <person name="Stursova M."/>
            <person name="Weitz H."/>
            <person name="Taylor A."/>
            <person name="Grigoriev I.V."/>
            <person name="Nagy L.G."/>
            <person name="Martin F."/>
            <person name="Kauserud H."/>
        </authorList>
    </citation>
    <scope>NUCLEOTIDE SEQUENCE</scope>
    <source>
        <strain evidence="7">9144</strain>
    </source>
</reference>
<evidence type="ECO:0000256" key="2">
    <source>
        <dbReference type="ARBA" id="ARBA00022723"/>
    </source>
</evidence>
<dbReference type="PROSITE" id="PS50048">
    <property type="entry name" value="ZN2_CY6_FUNGAL_2"/>
    <property type="match status" value="1"/>
</dbReference>
<dbReference type="GO" id="GO:0008270">
    <property type="term" value="F:zinc ion binding"/>
    <property type="evidence" value="ECO:0007669"/>
    <property type="project" value="InterPro"/>
</dbReference>
<dbReference type="Pfam" id="PF00172">
    <property type="entry name" value="Zn_clus"/>
    <property type="match status" value="1"/>
</dbReference>
<dbReference type="InterPro" id="IPR001138">
    <property type="entry name" value="Zn2Cys6_DnaBD"/>
</dbReference>
<dbReference type="InterPro" id="IPR036864">
    <property type="entry name" value="Zn2-C6_fun-type_DNA-bd_sf"/>
</dbReference>
<dbReference type="Proteomes" id="UP001219525">
    <property type="component" value="Unassembled WGS sequence"/>
</dbReference>
<comment type="caution">
    <text evidence="7">The sequence shown here is derived from an EMBL/GenBank/DDBJ whole genome shotgun (WGS) entry which is preliminary data.</text>
</comment>
<dbReference type="Gene3D" id="4.10.240.10">
    <property type="entry name" value="Zn(2)-C6 fungal-type DNA-binding domain"/>
    <property type="match status" value="1"/>
</dbReference>
<keyword evidence="2" id="KW-0479">Metal-binding</keyword>
<dbReference type="PANTHER" id="PTHR47338:SF29">
    <property type="entry name" value="ZN(2)-C6 FUNGAL-TYPE DOMAIN-CONTAINING PROTEIN"/>
    <property type="match status" value="1"/>
</dbReference>
<dbReference type="SUPFAM" id="SSF57701">
    <property type="entry name" value="Zn2/Cys6 DNA-binding domain"/>
    <property type="match status" value="1"/>
</dbReference>
<evidence type="ECO:0000256" key="3">
    <source>
        <dbReference type="ARBA" id="ARBA00023015"/>
    </source>
</evidence>
<dbReference type="InterPro" id="IPR050815">
    <property type="entry name" value="TF_fung"/>
</dbReference>
<dbReference type="GO" id="GO:0000981">
    <property type="term" value="F:DNA-binding transcription factor activity, RNA polymerase II-specific"/>
    <property type="evidence" value="ECO:0007669"/>
    <property type="project" value="InterPro"/>
</dbReference>
<evidence type="ECO:0000256" key="5">
    <source>
        <dbReference type="ARBA" id="ARBA00023242"/>
    </source>
</evidence>
<dbReference type="PANTHER" id="PTHR47338">
    <property type="entry name" value="ZN(II)2CYS6 TRANSCRIPTION FACTOR (EUROFUNG)-RELATED"/>
    <property type="match status" value="1"/>
</dbReference>
<dbReference type="AlphaFoldDB" id="A0AAD6UWD5"/>